<organism evidence="1 2">
    <name type="scientific">Undibacterium luofuense</name>
    <dbReference type="NCBI Taxonomy" id="2828733"/>
    <lineage>
        <taxon>Bacteria</taxon>
        <taxon>Pseudomonadati</taxon>
        <taxon>Pseudomonadota</taxon>
        <taxon>Betaproteobacteria</taxon>
        <taxon>Burkholderiales</taxon>
        <taxon>Oxalobacteraceae</taxon>
        <taxon>Undibacterium</taxon>
    </lineage>
</organism>
<sequence>MEDESFGNRCQFHSVSIDFPLFLSRQKFENVVKTGEGRSGGGTGAGMVAIHGNEYVPHSGLPVPEISLRRKQANCTHSAVPSLPLNWPVPLVAPDATVTQHSEGHFCHQMRNPAQENSDVRRNSGRAGRWFFQNGTILFCSGEENEGVFRQSGAWGHRSITAFLTAYRCCPALYFRHDIRLKSALLSAGIYLQRDMQM</sequence>
<name>A0A941DKK8_9BURK</name>
<evidence type="ECO:0000313" key="2">
    <source>
        <dbReference type="Proteomes" id="UP000680067"/>
    </source>
</evidence>
<comment type="caution">
    <text evidence="1">The sequence shown here is derived from an EMBL/GenBank/DDBJ whole genome shotgun (WGS) entry which is preliminary data.</text>
</comment>
<dbReference type="AlphaFoldDB" id="A0A941DKK8"/>
<accession>A0A941DKK8</accession>
<evidence type="ECO:0000313" key="1">
    <source>
        <dbReference type="EMBL" id="MBR7780516.1"/>
    </source>
</evidence>
<keyword evidence="2" id="KW-1185">Reference proteome</keyword>
<dbReference type="EMBL" id="JAGSPN010000001">
    <property type="protein sequence ID" value="MBR7780516.1"/>
    <property type="molecule type" value="Genomic_DNA"/>
</dbReference>
<protein>
    <submittedName>
        <fullName evidence="1">Uncharacterized protein</fullName>
    </submittedName>
</protein>
<reference evidence="1" key="1">
    <citation type="submission" date="2021-04" db="EMBL/GenBank/DDBJ databases">
        <title>novel species isolated from subtropical streams in China.</title>
        <authorList>
            <person name="Lu H."/>
        </authorList>
    </citation>
    <scope>NUCLEOTIDE SEQUENCE</scope>
    <source>
        <strain evidence="1">LFS511W</strain>
    </source>
</reference>
<proteinExistence type="predicted"/>
<gene>
    <name evidence="1" type="ORF">KDM89_00055</name>
</gene>
<dbReference type="Proteomes" id="UP000680067">
    <property type="component" value="Unassembled WGS sequence"/>
</dbReference>
<dbReference type="RefSeq" id="WP_212685923.1">
    <property type="nucleotide sequence ID" value="NZ_JAGSPN010000001.1"/>
</dbReference>